<dbReference type="SUPFAM" id="SSF51445">
    <property type="entry name" value="(Trans)glycosidases"/>
    <property type="match status" value="1"/>
</dbReference>
<protein>
    <recommendedName>
        <fullName evidence="3">beta-N-acetylhexosaminidase</fullName>
        <ecNumber evidence="3">3.2.1.52</ecNumber>
    </recommendedName>
    <alternativeName>
        <fullName evidence="6">Beta-N-acetylhexosaminidase</fullName>
    </alternativeName>
    <alternativeName>
        <fullName evidence="7">N-acetyl-beta-glucosaminidase</fullName>
    </alternativeName>
</protein>
<dbReference type="PANTHER" id="PTHR22600">
    <property type="entry name" value="BETA-HEXOSAMINIDASE"/>
    <property type="match status" value="1"/>
</dbReference>
<dbReference type="GO" id="GO:0016020">
    <property type="term" value="C:membrane"/>
    <property type="evidence" value="ECO:0007669"/>
    <property type="project" value="TreeGrafter"/>
</dbReference>
<organism evidence="12 13">
    <name type="scientific">Devosia geojensis</name>
    <dbReference type="NCBI Taxonomy" id="443610"/>
    <lineage>
        <taxon>Bacteria</taxon>
        <taxon>Pseudomonadati</taxon>
        <taxon>Pseudomonadota</taxon>
        <taxon>Alphaproteobacteria</taxon>
        <taxon>Hyphomicrobiales</taxon>
        <taxon>Devosiaceae</taxon>
        <taxon>Devosia</taxon>
    </lineage>
</organism>
<keyword evidence="13" id="KW-1185">Reference proteome</keyword>
<dbReference type="RefSeq" id="WP_046107136.1">
    <property type="nucleotide sequence ID" value="NZ_JZEX01000045.1"/>
</dbReference>
<evidence type="ECO:0000256" key="3">
    <source>
        <dbReference type="ARBA" id="ARBA00012663"/>
    </source>
</evidence>
<keyword evidence="4" id="KW-0378">Hydrolase</keyword>
<dbReference type="OrthoDB" id="9763537at2"/>
<evidence type="ECO:0000256" key="5">
    <source>
        <dbReference type="ARBA" id="ARBA00023295"/>
    </source>
</evidence>
<dbReference type="STRING" id="443610.VE25_03140"/>
<dbReference type="PANTHER" id="PTHR22600:SF57">
    <property type="entry name" value="BETA-N-ACETYLHEXOSAMINIDASE"/>
    <property type="match status" value="1"/>
</dbReference>
<evidence type="ECO:0000256" key="7">
    <source>
        <dbReference type="ARBA" id="ARBA00033000"/>
    </source>
</evidence>
<dbReference type="PRINTS" id="PR00738">
    <property type="entry name" value="GLHYDRLASE20"/>
</dbReference>
<feature type="domain" description="Glycoside hydrolase family 20 catalytic" evidence="10">
    <location>
        <begin position="276"/>
        <end position="622"/>
    </location>
</feature>
<dbReference type="PATRIC" id="fig|443610.3.peg.3107"/>
<evidence type="ECO:0000256" key="4">
    <source>
        <dbReference type="ARBA" id="ARBA00022801"/>
    </source>
</evidence>
<comment type="catalytic activity">
    <reaction evidence="1">
        <text>Hydrolysis of terminal non-reducing N-acetyl-D-hexosamine residues in N-acetyl-beta-D-hexosaminides.</text>
        <dbReference type="EC" id="3.2.1.52"/>
    </reaction>
</comment>
<comment type="similarity">
    <text evidence="2">Belongs to the glycosyl hydrolase 20 family.</text>
</comment>
<comment type="caution">
    <text evidence="12">The sequence shown here is derived from an EMBL/GenBank/DDBJ whole genome shotgun (WGS) entry which is preliminary data.</text>
</comment>
<dbReference type="Pfam" id="PF02838">
    <property type="entry name" value="Glyco_hydro_20b"/>
    <property type="match status" value="1"/>
</dbReference>
<evidence type="ECO:0000259" key="10">
    <source>
        <dbReference type="Pfam" id="PF00728"/>
    </source>
</evidence>
<feature type="region of interest" description="Disordered" evidence="9">
    <location>
        <begin position="118"/>
        <end position="145"/>
    </location>
</feature>
<evidence type="ECO:0000256" key="6">
    <source>
        <dbReference type="ARBA" id="ARBA00030512"/>
    </source>
</evidence>
<feature type="domain" description="Beta-hexosaminidase bacterial type N-terminal" evidence="11">
    <location>
        <begin position="150"/>
        <end position="273"/>
    </location>
</feature>
<dbReference type="Gene3D" id="3.30.379.10">
    <property type="entry name" value="Chitobiase/beta-hexosaminidase domain 2-like"/>
    <property type="match status" value="1"/>
</dbReference>
<dbReference type="CDD" id="cd06563">
    <property type="entry name" value="GH20_chitobiase-like"/>
    <property type="match status" value="1"/>
</dbReference>
<dbReference type="InterPro" id="IPR015882">
    <property type="entry name" value="HEX_bac_N"/>
</dbReference>
<dbReference type="Pfam" id="PF00728">
    <property type="entry name" value="Glyco_hydro_20"/>
    <property type="match status" value="1"/>
</dbReference>
<evidence type="ECO:0000256" key="9">
    <source>
        <dbReference type="SAM" id="MobiDB-lite"/>
    </source>
</evidence>
<gene>
    <name evidence="12" type="ORF">VE25_03140</name>
</gene>
<dbReference type="InterPro" id="IPR015883">
    <property type="entry name" value="Glyco_hydro_20_cat"/>
</dbReference>
<dbReference type="SUPFAM" id="SSF55545">
    <property type="entry name" value="beta-N-acetylhexosaminidase-like domain"/>
    <property type="match status" value="1"/>
</dbReference>
<feature type="active site" description="Proton donor" evidence="8">
    <location>
        <position position="450"/>
    </location>
</feature>
<dbReference type="EC" id="3.2.1.52" evidence="3"/>
<dbReference type="InterPro" id="IPR017853">
    <property type="entry name" value="GH"/>
</dbReference>
<evidence type="ECO:0000256" key="2">
    <source>
        <dbReference type="ARBA" id="ARBA00006285"/>
    </source>
</evidence>
<sequence length="648" mass="70428">MSVRPALTLATTFSKATDGKPATYGLELTNESTEAIRDFTLCFVAPTRVDLDAVFDNATMQRRSSNFVEIAPPAGFVLEPGGRWKASTASLGRDLRHWSDGANAAYLAFADGKTLPVESRPTTLTGDNAPLKRGTEPFPVPGPGKSPAPISVVPWPNHVAIEGARDVPAGLAITASGEAQTAADAFADLARSLFPADALVRPVEEGGLSVTLVTGAGQKPEAYRIVFGDEVTVHAAGHAGWLYGLVTLGQILRGARRHPLTFSFPAAGEIVDAPAFGWRGSHLDVSRQFYSTGEVEQFLKVMVWNKLNRFHWHLTDDEGWRVEIDAYPELTRVGAWRGHGLPMPPLFGTGAARTGGYYTKAAIRQVVALAETFGIDVVPEVDVPGHSFAAITALPWLADPDETGAYYFHDNFPNGCLNPAHEPVYEFVEKVFGELLELFPSRTFHVGADEVPEGAWEGSPLARAMNEEIGGTGSPAKLQAAFLKRVQTFLTANGRITGAWEEAAMGGGIDKEHAYLVGWTTIEVSQERAEEGYDIVIAPGQRYYLDMANGAAWSEPGASWAGWSGPEETYIFQPGGDWTEEQKKHLLGVQACIWSEHLTDRAIFDRLVFPRLSAIAETGWTQAERKSWPRFRAMAGLLPNLYGYWATE</sequence>
<name>A0A0F5FYG1_9HYPH</name>
<keyword evidence="5" id="KW-0326">Glycosidase</keyword>
<dbReference type="EMBL" id="JZEX01000045">
    <property type="protein sequence ID" value="KKB13217.1"/>
    <property type="molecule type" value="Genomic_DNA"/>
</dbReference>
<dbReference type="AlphaFoldDB" id="A0A0F5FYG1"/>
<evidence type="ECO:0000256" key="1">
    <source>
        <dbReference type="ARBA" id="ARBA00001231"/>
    </source>
</evidence>
<dbReference type="Proteomes" id="UP000033632">
    <property type="component" value="Unassembled WGS sequence"/>
</dbReference>
<dbReference type="Gene3D" id="3.20.20.80">
    <property type="entry name" value="Glycosidases"/>
    <property type="match status" value="1"/>
</dbReference>
<proteinExistence type="inferred from homology"/>
<evidence type="ECO:0000313" key="12">
    <source>
        <dbReference type="EMBL" id="KKB13217.1"/>
    </source>
</evidence>
<dbReference type="GO" id="GO:0004563">
    <property type="term" value="F:beta-N-acetylhexosaminidase activity"/>
    <property type="evidence" value="ECO:0007669"/>
    <property type="project" value="UniProtKB-EC"/>
</dbReference>
<evidence type="ECO:0000256" key="8">
    <source>
        <dbReference type="PIRSR" id="PIRSR625705-1"/>
    </source>
</evidence>
<reference evidence="12 13" key="1">
    <citation type="submission" date="2015-03" db="EMBL/GenBank/DDBJ databases">
        <authorList>
            <person name="Hassan Y.I."/>
            <person name="Lepp D."/>
            <person name="Li X.-Z."/>
            <person name="Zhou T."/>
        </authorList>
    </citation>
    <scope>NUCLEOTIDE SEQUENCE [LARGE SCALE GENOMIC DNA]</scope>
    <source>
        <strain evidence="12 13">BD-c194</strain>
    </source>
</reference>
<dbReference type="GO" id="GO:0030203">
    <property type="term" value="P:glycosaminoglycan metabolic process"/>
    <property type="evidence" value="ECO:0007669"/>
    <property type="project" value="TreeGrafter"/>
</dbReference>
<evidence type="ECO:0000313" key="13">
    <source>
        <dbReference type="Proteomes" id="UP000033632"/>
    </source>
</evidence>
<dbReference type="GO" id="GO:0005975">
    <property type="term" value="P:carbohydrate metabolic process"/>
    <property type="evidence" value="ECO:0007669"/>
    <property type="project" value="InterPro"/>
</dbReference>
<dbReference type="InterPro" id="IPR029018">
    <property type="entry name" value="Hex-like_dom2"/>
</dbReference>
<accession>A0A0F5FYG1</accession>
<dbReference type="InterPro" id="IPR025705">
    <property type="entry name" value="Beta_hexosaminidase_sua/sub"/>
</dbReference>
<evidence type="ECO:0000259" key="11">
    <source>
        <dbReference type="Pfam" id="PF02838"/>
    </source>
</evidence>